<name>A0ABS8RLE4_DATST</name>
<keyword evidence="2" id="KW-1185">Reference proteome</keyword>
<gene>
    <name evidence="1" type="ORF">HAX54_007751</name>
</gene>
<protein>
    <submittedName>
        <fullName evidence="1">Uncharacterized protein</fullName>
    </submittedName>
</protein>
<evidence type="ECO:0000313" key="1">
    <source>
        <dbReference type="EMBL" id="MCD7446439.1"/>
    </source>
</evidence>
<dbReference type="EMBL" id="JACEIK010000014">
    <property type="protein sequence ID" value="MCD7446439.1"/>
    <property type="molecule type" value="Genomic_DNA"/>
</dbReference>
<evidence type="ECO:0000313" key="2">
    <source>
        <dbReference type="Proteomes" id="UP000823775"/>
    </source>
</evidence>
<proteinExistence type="predicted"/>
<reference evidence="1 2" key="1">
    <citation type="journal article" date="2021" name="BMC Genomics">
        <title>Datura genome reveals duplications of psychoactive alkaloid biosynthetic genes and high mutation rate following tissue culture.</title>
        <authorList>
            <person name="Rajewski A."/>
            <person name="Carter-House D."/>
            <person name="Stajich J."/>
            <person name="Litt A."/>
        </authorList>
    </citation>
    <scope>NUCLEOTIDE SEQUENCE [LARGE SCALE GENOMIC DNA]</scope>
    <source>
        <strain evidence="1">AR-01</strain>
    </source>
</reference>
<dbReference type="Proteomes" id="UP000823775">
    <property type="component" value="Unassembled WGS sequence"/>
</dbReference>
<accession>A0ABS8RLE4</accession>
<organism evidence="1 2">
    <name type="scientific">Datura stramonium</name>
    <name type="common">Jimsonweed</name>
    <name type="synonym">Common thornapple</name>
    <dbReference type="NCBI Taxonomy" id="4076"/>
    <lineage>
        <taxon>Eukaryota</taxon>
        <taxon>Viridiplantae</taxon>
        <taxon>Streptophyta</taxon>
        <taxon>Embryophyta</taxon>
        <taxon>Tracheophyta</taxon>
        <taxon>Spermatophyta</taxon>
        <taxon>Magnoliopsida</taxon>
        <taxon>eudicotyledons</taxon>
        <taxon>Gunneridae</taxon>
        <taxon>Pentapetalae</taxon>
        <taxon>asterids</taxon>
        <taxon>lamiids</taxon>
        <taxon>Solanales</taxon>
        <taxon>Solanaceae</taxon>
        <taxon>Solanoideae</taxon>
        <taxon>Datureae</taxon>
        <taxon>Datura</taxon>
    </lineage>
</organism>
<comment type="caution">
    <text evidence="1">The sequence shown here is derived from an EMBL/GenBank/DDBJ whole genome shotgun (WGS) entry which is preliminary data.</text>
</comment>
<sequence length="171" mass="19487">MPQKVLMMNVGSNYFELYIRYNFRAKGSCVQPQRCFFEHFEFDFAEMGTEPVYLYGPSQCFTAMDDLHMGNSCKGWDRVCIRNTTAQEIYSNITLHKHHYSRKSKGWGSTWSTPMGSLRPLGQPWCASGKPSGTNYPGKIRPVKGCDKGLHTDNSLMLGCEELQDYAERAS</sequence>